<keyword evidence="2" id="KW-0808">Transferase</keyword>
<dbReference type="EMBL" id="CP087714">
    <property type="protein sequence ID" value="XAT63096.1"/>
    <property type="molecule type" value="Genomic_DNA"/>
</dbReference>
<feature type="transmembrane region" description="Helical" evidence="3">
    <location>
        <begin position="316"/>
        <end position="334"/>
    </location>
</feature>
<feature type="domain" description="Glycosyltransferase 2-like" evidence="4">
    <location>
        <begin position="8"/>
        <end position="87"/>
    </location>
</feature>
<dbReference type="InterPro" id="IPR029044">
    <property type="entry name" value="Nucleotide-diphossugar_trans"/>
</dbReference>
<evidence type="ECO:0000259" key="4">
    <source>
        <dbReference type="Pfam" id="PF00535"/>
    </source>
</evidence>
<evidence type="ECO:0000313" key="6">
    <source>
        <dbReference type="EMBL" id="XAT63096.1"/>
    </source>
</evidence>
<feature type="transmembrane region" description="Helical" evidence="3">
    <location>
        <begin position="252"/>
        <end position="276"/>
    </location>
</feature>
<keyword evidence="3" id="KW-0812">Transmembrane</keyword>
<name>A0ABZ3H1N1_GEOAI</name>
<feature type="transmembrane region" description="Helical" evidence="3">
    <location>
        <begin position="221"/>
        <end position="240"/>
    </location>
</feature>
<dbReference type="InterPro" id="IPR001173">
    <property type="entry name" value="Glyco_trans_2-like"/>
</dbReference>
<keyword evidence="3" id="KW-0472">Membrane</keyword>
<sequence>MRCCMKRTVIISAYKHPERLEENLARLEGFEIILAVDEPDDELLRIIERYDLKATISHKRRGKWKALNDAVELAEGEYLLFLDSDTLLVNPGNPESFDGLEIKKEIDLNSRLSRLVNIDYFNMYLVSLIAARLGICLGFNGAAFWIRKEILKKLGGFRKRINEDTDLGIRFGISGYRFGVDGFALTDSPQNIREWLSQRERWALGGAEVLMENFREIIRKPIMWVPAIIILFPSILPLILGISIPDGVMFKLLFFIMPSFGVISGKMSVLVLYLLYGYHVLRNIILILLTFSVWAVLMIVLSKITGFRIDFRYLPVYYFIYSPLWMSIAIIALAKQVLYRIVKRKITLSGWKV</sequence>
<evidence type="ECO:0000256" key="3">
    <source>
        <dbReference type="SAM" id="Phobius"/>
    </source>
</evidence>
<proteinExistence type="predicted"/>
<accession>A0ABZ3H1N1</accession>
<dbReference type="Pfam" id="PF00535">
    <property type="entry name" value="Glycos_transf_2"/>
    <property type="match status" value="1"/>
</dbReference>
<feature type="transmembrane region" description="Helical" evidence="3">
    <location>
        <begin position="283"/>
        <end position="304"/>
    </location>
</feature>
<keyword evidence="1" id="KW-0328">Glycosyltransferase</keyword>
<dbReference type="RefSeq" id="WP_346297605.1">
    <property type="nucleotide sequence ID" value="NZ_CP087714.1"/>
</dbReference>
<dbReference type="SUPFAM" id="SSF53448">
    <property type="entry name" value="Nucleotide-diphospho-sugar transferases"/>
    <property type="match status" value="1"/>
</dbReference>
<feature type="domain" description="Glycosyltransferase 2-like" evidence="5">
    <location>
        <begin position="125"/>
        <end position="327"/>
    </location>
</feature>
<protein>
    <submittedName>
        <fullName evidence="6">Glycosyltransferase family 2 protein</fullName>
    </submittedName>
</protein>
<dbReference type="Proteomes" id="UP001492541">
    <property type="component" value="Chromosome"/>
</dbReference>
<evidence type="ECO:0000256" key="1">
    <source>
        <dbReference type="ARBA" id="ARBA00022676"/>
    </source>
</evidence>
<dbReference type="Gene3D" id="3.90.550.10">
    <property type="entry name" value="Spore Coat Polysaccharide Biosynthesis Protein SpsA, Chain A"/>
    <property type="match status" value="1"/>
</dbReference>
<gene>
    <name evidence="6" type="ORF">LPQ35_07480</name>
</gene>
<dbReference type="PANTHER" id="PTHR43630:SF1">
    <property type="entry name" value="POLY-BETA-1,6-N-ACETYL-D-GLUCOSAMINE SYNTHASE"/>
    <property type="match status" value="1"/>
</dbReference>
<dbReference type="PANTHER" id="PTHR43630">
    <property type="entry name" value="POLY-BETA-1,6-N-ACETYL-D-GLUCOSAMINE SYNTHASE"/>
    <property type="match status" value="1"/>
</dbReference>
<evidence type="ECO:0000313" key="7">
    <source>
        <dbReference type="Proteomes" id="UP001492541"/>
    </source>
</evidence>
<organism evidence="6 7">
    <name type="scientific">Geoglobus acetivorans</name>
    <dbReference type="NCBI Taxonomy" id="565033"/>
    <lineage>
        <taxon>Archaea</taxon>
        <taxon>Methanobacteriati</taxon>
        <taxon>Methanobacteriota</taxon>
        <taxon>Archaeoglobi</taxon>
        <taxon>Archaeoglobales</taxon>
        <taxon>Archaeoglobaceae</taxon>
        <taxon>Geoglobus</taxon>
    </lineage>
</organism>
<dbReference type="GeneID" id="90449519"/>
<dbReference type="Pfam" id="PF13632">
    <property type="entry name" value="Glyco_trans_2_3"/>
    <property type="match status" value="1"/>
</dbReference>
<evidence type="ECO:0000256" key="2">
    <source>
        <dbReference type="ARBA" id="ARBA00022679"/>
    </source>
</evidence>
<feature type="transmembrane region" description="Helical" evidence="3">
    <location>
        <begin position="121"/>
        <end position="146"/>
    </location>
</feature>
<reference evidence="6 7" key="1">
    <citation type="submission" date="2021-11" db="EMBL/GenBank/DDBJ databases">
        <title>Whole genome of Geoglobus acetivorans.</title>
        <authorList>
            <person name="Liu D."/>
        </authorList>
    </citation>
    <scope>NUCLEOTIDE SEQUENCE [LARGE SCALE GENOMIC DNA]</scope>
    <source>
        <strain evidence="6 7">SBH6</strain>
    </source>
</reference>
<evidence type="ECO:0000259" key="5">
    <source>
        <dbReference type="Pfam" id="PF13632"/>
    </source>
</evidence>
<keyword evidence="3" id="KW-1133">Transmembrane helix</keyword>
<keyword evidence="7" id="KW-1185">Reference proteome</keyword>